<dbReference type="PANTHER" id="PTHR16056">
    <property type="entry name" value="REGULATOR OF MICROTUBULE DYNAMICS PROTEIN"/>
    <property type="match status" value="1"/>
</dbReference>
<comment type="function">
    <text evidence="1 5">Component of the RIX1 complex required for processing of ITS2 sequences from 35S pre-rRNA.</text>
</comment>
<evidence type="ECO:0000256" key="5">
    <source>
        <dbReference type="RuleBase" id="RU368021"/>
    </source>
</evidence>
<feature type="compositionally biased region" description="Basic residues" evidence="6">
    <location>
        <begin position="1"/>
        <end position="10"/>
    </location>
</feature>
<evidence type="ECO:0000256" key="2">
    <source>
        <dbReference type="ARBA" id="ARBA00004123"/>
    </source>
</evidence>
<protein>
    <recommendedName>
        <fullName evidence="5">Pre-rRNA-processing protein</fullName>
    </recommendedName>
</protein>
<proteinExistence type="inferred from homology"/>
<dbReference type="OrthoDB" id="361362at2759"/>
<evidence type="ECO:0000313" key="9">
    <source>
        <dbReference type="Proteomes" id="UP000030653"/>
    </source>
</evidence>
<dbReference type="OMA" id="NLIYCEL"/>
<dbReference type="AlphaFoldDB" id="M5FRP5"/>
<dbReference type="EMBL" id="JH795868">
    <property type="protein sequence ID" value="EJT99870.1"/>
    <property type="molecule type" value="Genomic_DNA"/>
</dbReference>
<dbReference type="Pfam" id="PF12333">
    <property type="entry name" value="Ipi1_N"/>
    <property type="match status" value="1"/>
</dbReference>
<keyword evidence="5" id="KW-0698">rRNA processing</keyword>
<dbReference type="PANTHER" id="PTHR16056:SF2">
    <property type="entry name" value="TESTIS-EXPRESSED PROTEIN 10"/>
    <property type="match status" value="1"/>
</dbReference>
<dbReference type="GO" id="GO:0005634">
    <property type="term" value="C:nucleus"/>
    <property type="evidence" value="ECO:0007669"/>
    <property type="project" value="UniProtKB-SubCell"/>
</dbReference>
<dbReference type="RefSeq" id="XP_040626768.1">
    <property type="nucleotide sequence ID" value="XM_040773235.1"/>
</dbReference>
<dbReference type="Gene3D" id="1.25.10.10">
    <property type="entry name" value="Leucine-rich Repeat Variant"/>
    <property type="match status" value="1"/>
</dbReference>
<dbReference type="GO" id="GO:0006364">
    <property type="term" value="P:rRNA processing"/>
    <property type="evidence" value="ECO:0007669"/>
    <property type="project" value="UniProtKB-UniRule"/>
</dbReference>
<accession>M5FRP5</accession>
<comment type="subunit">
    <text evidence="5">Component of the RIX1 complex.</text>
</comment>
<dbReference type="Proteomes" id="UP000030653">
    <property type="component" value="Unassembled WGS sequence"/>
</dbReference>
<dbReference type="InterPro" id="IPR011989">
    <property type="entry name" value="ARM-like"/>
</dbReference>
<dbReference type="InterPro" id="IPR016024">
    <property type="entry name" value="ARM-type_fold"/>
</dbReference>
<reference evidence="8 9" key="1">
    <citation type="journal article" date="2012" name="Science">
        <title>The Paleozoic origin of enzymatic lignin decomposition reconstructed from 31 fungal genomes.</title>
        <authorList>
            <person name="Floudas D."/>
            <person name="Binder M."/>
            <person name="Riley R."/>
            <person name="Barry K."/>
            <person name="Blanchette R.A."/>
            <person name="Henrissat B."/>
            <person name="Martinez A.T."/>
            <person name="Otillar R."/>
            <person name="Spatafora J.W."/>
            <person name="Yadav J.S."/>
            <person name="Aerts A."/>
            <person name="Benoit I."/>
            <person name="Boyd A."/>
            <person name="Carlson A."/>
            <person name="Copeland A."/>
            <person name="Coutinho P.M."/>
            <person name="de Vries R.P."/>
            <person name="Ferreira P."/>
            <person name="Findley K."/>
            <person name="Foster B."/>
            <person name="Gaskell J."/>
            <person name="Glotzer D."/>
            <person name="Gorecki P."/>
            <person name="Heitman J."/>
            <person name="Hesse C."/>
            <person name="Hori C."/>
            <person name="Igarashi K."/>
            <person name="Jurgens J.A."/>
            <person name="Kallen N."/>
            <person name="Kersten P."/>
            <person name="Kohler A."/>
            <person name="Kuees U."/>
            <person name="Kumar T.K.A."/>
            <person name="Kuo A."/>
            <person name="LaButti K."/>
            <person name="Larrondo L.F."/>
            <person name="Lindquist E."/>
            <person name="Ling A."/>
            <person name="Lombard V."/>
            <person name="Lucas S."/>
            <person name="Lundell T."/>
            <person name="Martin R."/>
            <person name="McLaughlin D.J."/>
            <person name="Morgenstern I."/>
            <person name="Morin E."/>
            <person name="Murat C."/>
            <person name="Nagy L.G."/>
            <person name="Nolan M."/>
            <person name="Ohm R.A."/>
            <person name="Patyshakuliyeva A."/>
            <person name="Rokas A."/>
            <person name="Ruiz-Duenas F.J."/>
            <person name="Sabat G."/>
            <person name="Salamov A."/>
            <person name="Samejima M."/>
            <person name="Schmutz J."/>
            <person name="Slot J.C."/>
            <person name="St John F."/>
            <person name="Stenlid J."/>
            <person name="Sun H."/>
            <person name="Sun S."/>
            <person name="Syed K."/>
            <person name="Tsang A."/>
            <person name="Wiebenga A."/>
            <person name="Young D."/>
            <person name="Pisabarro A."/>
            <person name="Eastwood D.C."/>
            <person name="Martin F."/>
            <person name="Cullen D."/>
            <person name="Grigoriev I.V."/>
            <person name="Hibbett D.S."/>
        </authorList>
    </citation>
    <scope>NUCLEOTIDE SEQUENCE [LARGE SCALE GENOMIC DNA]</scope>
    <source>
        <strain evidence="8 9">DJM-731 SS1</strain>
    </source>
</reference>
<feature type="region of interest" description="Disordered" evidence="6">
    <location>
        <begin position="1"/>
        <end position="36"/>
    </location>
</feature>
<name>M5FRP5_DACPD</name>
<evidence type="ECO:0000259" key="7">
    <source>
        <dbReference type="Pfam" id="PF12333"/>
    </source>
</evidence>
<evidence type="ECO:0000256" key="3">
    <source>
        <dbReference type="ARBA" id="ARBA00006427"/>
    </source>
</evidence>
<evidence type="ECO:0000256" key="1">
    <source>
        <dbReference type="ARBA" id="ARBA00002355"/>
    </source>
</evidence>
<keyword evidence="4 5" id="KW-0539">Nucleus</keyword>
<feature type="compositionally biased region" description="Basic residues" evidence="6">
    <location>
        <begin position="18"/>
        <end position="27"/>
    </location>
</feature>
<dbReference type="SUPFAM" id="SSF48371">
    <property type="entry name" value="ARM repeat"/>
    <property type="match status" value="1"/>
</dbReference>
<dbReference type="STRING" id="1858805.M5FRP5"/>
<dbReference type="GO" id="GO:0120330">
    <property type="term" value="C:rixosome complex"/>
    <property type="evidence" value="ECO:0007669"/>
    <property type="project" value="UniProtKB-UniRule"/>
</dbReference>
<gene>
    <name evidence="8" type="ORF">DACRYDRAFT_23434</name>
</gene>
<evidence type="ECO:0000313" key="8">
    <source>
        <dbReference type="EMBL" id="EJT99870.1"/>
    </source>
</evidence>
<organism evidence="8 9">
    <name type="scientific">Dacryopinax primogenitus (strain DJM 731)</name>
    <name type="common">Brown rot fungus</name>
    <dbReference type="NCBI Taxonomy" id="1858805"/>
    <lineage>
        <taxon>Eukaryota</taxon>
        <taxon>Fungi</taxon>
        <taxon>Dikarya</taxon>
        <taxon>Basidiomycota</taxon>
        <taxon>Agaricomycotina</taxon>
        <taxon>Dacrymycetes</taxon>
        <taxon>Dacrymycetales</taxon>
        <taxon>Dacrymycetaceae</taxon>
        <taxon>Dacryopinax</taxon>
    </lineage>
</organism>
<comment type="subcellular location">
    <subcellularLocation>
        <location evidence="2 5">Nucleus</location>
    </subcellularLocation>
</comment>
<dbReference type="HOGENOM" id="CLU_013988_0_0_1"/>
<dbReference type="InterPro" id="IPR024679">
    <property type="entry name" value="Ipi1_N"/>
</dbReference>
<sequence length="663" mass="74418">MPKSNKKKREKASEFSKAKLKLGRAKKSAPNATDTSFNVKSINVPAQNVDTYRAGDVVTRKNLSFSQLISRLRHYNGAVRKDSVHGLKEIFQQTSIENEDMMSQVLETSGHLIGDEDTAVRRACLDTMKSIISSTSTDKLEPHVPLLLLHVLSNTTHIFPDIRIDSIRFLHLLLNKAPVSVIQELNQTSSTGRVLDAFRAILQIKRQNSGEPFIGAPSSIALTSPTKAEILSCLRAFLRALSTSTLDDSSRLPLWYLRNSFDSQESFEAFQGCLTISTTEASFWGKSGLQLVEDSLSFSHFPEVLSLSHDVSERMVPDPDSTHLSMRPTDYVKDIVDDFVPAMTDFIHEASVVAASYEPLASDEHVLQILWLSISILNLLFSSVLQDSIEIDTSRDHFTLGLEKALCRLDERFPFASPKAAGHQRVGTVLRASNHYYCQIVALHYLSSPTWPVSKADRLHSVLGYVLEWLEDKAPCTGEEYLAMMPVLWYLFSAMDIMKDVQPISRVLTRALISHANSLSLMSPVKSLAFDFIGRLILLQGDRHFKGCIRFQDPELISEWLLGTPRLLWELGTKQVTLTERIWLFLLRAFQQRNCMVIPIVNALGRGLIPFFLIQHPSRGTTLGPCAQLPSPLQRLFCDIATLYSGNLDLQDAVFNFRSVRPN</sequence>
<evidence type="ECO:0000256" key="6">
    <source>
        <dbReference type="SAM" id="MobiDB-lite"/>
    </source>
</evidence>
<dbReference type="GeneID" id="63688297"/>
<evidence type="ECO:0000256" key="4">
    <source>
        <dbReference type="ARBA" id="ARBA00023242"/>
    </source>
</evidence>
<keyword evidence="5" id="KW-0690">Ribosome biogenesis</keyword>
<feature type="domain" description="Pre-rRNA-processing protein Ipi1 N-terminal" evidence="7">
    <location>
        <begin position="139"/>
        <end position="238"/>
    </location>
</feature>
<keyword evidence="9" id="KW-1185">Reference proteome</keyword>
<comment type="similarity">
    <text evidence="3 5">Belongs to the IPI1/TEX10 family.</text>
</comment>